<accession>A0A2T0XPT2</accession>
<dbReference type="RefSeq" id="WP_106152349.1">
    <property type="nucleotide sequence ID" value="NZ_PVTS01000004.1"/>
</dbReference>
<evidence type="ECO:0000313" key="4">
    <source>
        <dbReference type="EMBL" id="RCW31084.1"/>
    </source>
</evidence>
<sequence>MKAIIPFLIFFFPGVIDGIAQNQATGFVYEDINQNGKKEKGESGIPNVAVSNGREVVLTDSDGKYKLHVGADHTVFVIKPSGYLLPVDDYNLSQFYYTHKPDGSPDLDYSGVVPTGDLPRSVDFGLIRGSEKEDFTMLVFGDPQPYTREEVEYFYKGIVKELEGVENVDFGLSLGDLVGDDLNLFQPYREVVKKVGVPWFNVMGNHDMNFDVKADSLSDETFEMHFGPANYSYNHGMVHFIVLDDILYPDPRDGEGYWGGFTEDQLAFVKNDLQFVPKDRLIVLAFHIPLKEGESGDSFRDSDREQLFDLLKDYPHTLSLSAHTHIQNQYFFGPEDGWQQDRRHHEYNVGTTSGDWYGGHFNEQGVPVSTMRDGTPKGYAFLHFKGNQYSVRYKVAGESDDYQLSVYAPKVLPQNEWLSAPLMVNFFMGSEQDSVFYRIDERGWQPMVFVQTYDPSYIYMMQEWDYVDELFPGKRPSNPSESTHLWMGRLDNHLEEGNHTIEVKAKDMFGREYRATKDYRIVKRK</sequence>
<dbReference type="PANTHER" id="PTHR43143">
    <property type="entry name" value="METALLOPHOSPHOESTERASE, CALCINEURIN SUPERFAMILY"/>
    <property type="match status" value="1"/>
</dbReference>
<dbReference type="STRING" id="1168289.GCA_000259075_00717"/>
<feature type="domain" description="Calcineurin-like phosphoesterase" evidence="1">
    <location>
        <begin position="137"/>
        <end position="326"/>
    </location>
</feature>
<gene>
    <name evidence="4" type="ORF">DFO77_11950</name>
</gene>
<dbReference type="InterPro" id="IPR004843">
    <property type="entry name" value="Calcineurin-like_PHP"/>
</dbReference>
<evidence type="ECO:0000259" key="3">
    <source>
        <dbReference type="Pfam" id="PF16371"/>
    </source>
</evidence>
<reference evidence="4 5" key="1">
    <citation type="submission" date="2018-07" db="EMBL/GenBank/DDBJ databases">
        <title>Freshwater and sediment microbial communities from various areas in North America, analyzing microbe dynamics in response to fracking.</title>
        <authorList>
            <person name="Lamendella R."/>
        </authorList>
    </citation>
    <scope>NUCLEOTIDE SEQUENCE [LARGE SCALE GENOMIC DNA]</scope>
    <source>
        <strain evidence="4 5">160A</strain>
    </source>
</reference>
<dbReference type="Gene3D" id="2.60.40.10">
    <property type="entry name" value="Immunoglobulins"/>
    <property type="match status" value="1"/>
</dbReference>
<dbReference type="Pfam" id="PF16370">
    <property type="entry name" value="MetallophosC"/>
    <property type="match status" value="1"/>
</dbReference>
<dbReference type="GO" id="GO:0016787">
    <property type="term" value="F:hydrolase activity"/>
    <property type="evidence" value="ECO:0007669"/>
    <property type="project" value="InterPro"/>
</dbReference>
<organism evidence="4 5">
    <name type="scientific">Marinilabilia salmonicolor</name>
    <dbReference type="NCBI Taxonomy" id="989"/>
    <lineage>
        <taxon>Bacteria</taxon>
        <taxon>Pseudomonadati</taxon>
        <taxon>Bacteroidota</taxon>
        <taxon>Bacteroidia</taxon>
        <taxon>Marinilabiliales</taxon>
        <taxon>Marinilabiliaceae</taxon>
        <taxon>Marinilabilia</taxon>
    </lineage>
</organism>
<evidence type="ECO:0000259" key="1">
    <source>
        <dbReference type="Pfam" id="PF00149"/>
    </source>
</evidence>
<dbReference type="InterPro" id="IPR013783">
    <property type="entry name" value="Ig-like_fold"/>
</dbReference>
<feature type="domain" description="Calcineurin-like phosphoesterase C-terminal" evidence="2">
    <location>
        <begin position="346"/>
        <end position="513"/>
    </location>
</feature>
<evidence type="ECO:0000259" key="2">
    <source>
        <dbReference type="Pfam" id="PF16370"/>
    </source>
</evidence>
<comment type="caution">
    <text evidence="4">The sequence shown here is derived from an EMBL/GenBank/DDBJ whole genome shotgun (WGS) entry which is preliminary data.</text>
</comment>
<dbReference type="PANTHER" id="PTHR43143:SF6">
    <property type="entry name" value="BLL3016 PROTEIN"/>
    <property type="match status" value="1"/>
</dbReference>
<dbReference type="InterPro" id="IPR032285">
    <property type="entry name" value="Metallophos_N"/>
</dbReference>
<name>A0A2T0XPT2_9BACT</name>
<proteinExistence type="predicted"/>
<dbReference type="Gene3D" id="3.60.21.10">
    <property type="match status" value="1"/>
</dbReference>
<evidence type="ECO:0000313" key="5">
    <source>
        <dbReference type="Proteomes" id="UP000252733"/>
    </source>
</evidence>
<dbReference type="Proteomes" id="UP000252733">
    <property type="component" value="Unassembled WGS sequence"/>
</dbReference>
<keyword evidence="5" id="KW-1185">Reference proteome</keyword>
<dbReference type="InterPro" id="IPR051918">
    <property type="entry name" value="STPP_CPPED1"/>
</dbReference>
<dbReference type="AlphaFoldDB" id="A0A2T0XPT2"/>
<dbReference type="EMBL" id="QPIZ01000019">
    <property type="protein sequence ID" value="RCW31084.1"/>
    <property type="molecule type" value="Genomic_DNA"/>
</dbReference>
<dbReference type="InterPro" id="IPR032288">
    <property type="entry name" value="Metallophos_C"/>
</dbReference>
<dbReference type="Pfam" id="PF16371">
    <property type="entry name" value="MetallophosN"/>
    <property type="match status" value="1"/>
</dbReference>
<dbReference type="InterPro" id="IPR029052">
    <property type="entry name" value="Metallo-depent_PP-like"/>
</dbReference>
<dbReference type="SUPFAM" id="SSF56300">
    <property type="entry name" value="Metallo-dependent phosphatases"/>
    <property type="match status" value="1"/>
</dbReference>
<dbReference type="Pfam" id="PF00149">
    <property type="entry name" value="Metallophos"/>
    <property type="match status" value="1"/>
</dbReference>
<feature type="domain" description="Calcineurin-like phosphoesterase N-terminal" evidence="3">
    <location>
        <begin position="39"/>
        <end position="104"/>
    </location>
</feature>
<protein>
    <submittedName>
        <fullName evidence="4">Calcineurin-like phosphoesterase family protein</fullName>
    </submittedName>
</protein>
<dbReference type="OrthoDB" id="1776264at2"/>